<evidence type="ECO:0000313" key="4">
    <source>
        <dbReference type="Proteomes" id="UP000886595"/>
    </source>
</evidence>
<evidence type="ECO:0000313" key="3">
    <source>
        <dbReference type="EMBL" id="KAG2312304.1"/>
    </source>
</evidence>
<proteinExistence type="predicted"/>
<evidence type="ECO:0008006" key="5">
    <source>
        <dbReference type="Google" id="ProtNLM"/>
    </source>
</evidence>
<evidence type="ECO:0000256" key="1">
    <source>
        <dbReference type="SAM" id="Coils"/>
    </source>
</evidence>
<sequence length="408" mass="46169">MRMDPAEDRRHSKRQHEHINMLRFVADSEYGIVKRCPCGARIINEVRGKDDSDTLPGKRFFTCKNYEADGLHYRQPWVTGVHEELERLTKRVEEAEEVMLGVSNLGKQMERLEEQVNNLNEQVYDLTVQVHTLEKVKSLKAMIGTSAPACSDKSGKKRKGLPLATVKDEFASSPKRNTCTQIEYEILKENHETLKIDYESLQKRVKLAEETYEVMKKLLQSKAEGREDRARERNDKDEYEKMESERKAKIDELRKREEELLMAIKKGKEDSAKLEDKFVALAKRFCLVEADCSYLKSLYDAEVAASGIGGTKSLIGYGGNKPNNNGKNDATVISDHNDPTRKSKSQEDQCKNQEIFTQRAVTNHSPPSSASPSSSSSSSDGYDVVFKLPANWPDWAIPKGPGDDSSKA</sequence>
<organism evidence="3 4">
    <name type="scientific">Brassica carinata</name>
    <name type="common">Ethiopian mustard</name>
    <name type="synonym">Abyssinian cabbage</name>
    <dbReference type="NCBI Taxonomy" id="52824"/>
    <lineage>
        <taxon>Eukaryota</taxon>
        <taxon>Viridiplantae</taxon>
        <taxon>Streptophyta</taxon>
        <taxon>Embryophyta</taxon>
        <taxon>Tracheophyta</taxon>
        <taxon>Spermatophyta</taxon>
        <taxon>Magnoliopsida</taxon>
        <taxon>eudicotyledons</taxon>
        <taxon>Gunneridae</taxon>
        <taxon>Pentapetalae</taxon>
        <taxon>rosids</taxon>
        <taxon>malvids</taxon>
        <taxon>Brassicales</taxon>
        <taxon>Brassicaceae</taxon>
        <taxon>Brassiceae</taxon>
        <taxon>Brassica</taxon>
    </lineage>
</organism>
<dbReference type="AlphaFoldDB" id="A0A8X7VJD5"/>
<keyword evidence="4" id="KW-1185">Reference proteome</keyword>
<name>A0A8X7VJD5_BRACI</name>
<feature type="compositionally biased region" description="Low complexity" evidence="2">
    <location>
        <begin position="365"/>
        <end position="379"/>
    </location>
</feature>
<feature type="region of interest" description="Disordered" evidence="2">
    <location>
        <begin position="319"/>
        <end position="382"/>
    </location>
</feature>
<feature type="compositionally biased region" description="Basic and acidic residues" evidence="2">
    <location>
        <begin position="335"/>
        <end position="351"/>
    </location>
</feature>
<feature type="region of interest" description="Disordered" evidence="2">
    <location>
        <begin position="223"/>
        <end position="245"/>
    </location>
</feature>
<keyword evidence="1" id="KW-0175">Coiled coil</keyword>
<protein>
    <recommendedName>
        <fullName evidence="5">Zinc finger GRF-type domain-containing protein</fullName>
    </recommendedName>
</protein>
<feature type="compositionally biased region" description="Polar residues" evidence="2">
    <location>
        <begin position="352"/>
        <end position="364"/>
    </location>
</feature>
<dbReference type="OrthoDB" id="1083179at2759"/>
<comment type="caution">
    <text evidence="3">The sequence shown here is derived from an EMBL/GenBank/DDBJ whole genome shotgun (WGS) entry which is preliminary data.</text>
</comment>
<reference evidence="3 4" key="1">
    <citation type="submission" date="2020-02" db="EMBL/GenBank/DDBJ databases">
        <authorList>
            <person name="Ma Q."/>
            <person name="Huang Y."/>
            <person name="Song X."/>
            <person name="Pei D."/>
        </authorList>
    </citation>
    <scope>NUCLEOTIDE SEQUENCE [LARGE SCALE GENOMIC DNA]</scope>
    <source>
        <strain evidence="3">Sxm20200214</strain>
        <tissue evidence="3">Leaf</tissue>
    </source>
</reference>
<gene>
    <name evidence="3" type="ORF">Bca52824_023861</name>
</gene>
<dbReference type="EMBL" id="JAAMPC010000005">
    <property type="protein sequence ID" value="KAG2312304.1"/>
    <property type="molecule type" value="Genomic_DNA"/>
</dbReference>
<accession>A0A8X7VJD5</accession>
<evidence type="ECO:0000256" key="2">
    <source>
        <dbReference type="SAM" id="MobiDB-lite"/>
    </source>
</evidence>
<feature type="coiled-coil region" evidence="1">
    <location>
        <begin position="78"/>
        <end position="129"/>
    </location>
</feature>
<dbReference type="Proteomes" id="UP000886595">
    <property type="component" value="Unassembled WGS sequence"/>
</dbReference>